<evidence type="ECO:0000256" key="4">
    <source>
        <dbReference type="SAM" id="MobiDB-lite"/>
    </source>
</evidence>
<keyword evidence="6" id="KW-1185">Reference proteome</keyword>
<sequence length="452" mass="49394">MPMLTKKKNRLSGHGFFSSAPVVISSPTSPVKLSQPGMGHSLPTNGGGHGGGDRDSAADDSIQDTKAAEPLVEDLDQVHADEEHAPVQQFQPPLGKTSDYPPGRHQSPGPSEEDAAAAPPPDFTRRGIHIPTRTSSNTATLKRRFFRSSSLPPTEAPTRSASPGLTPMPATIDSASMRERSLRSSGDSIQSYDTQASSIATNQLGPLQTKGPLEDHDRLSPLLEDDPQSYELVAPTENHTKSFNLETRSEQLFSREHLQAIFRDTPSLLRFTAFLSTARPKSVPILIYYLDALKAMRAIQYANAVAEALEPIDGQEFTDHPPRSTLNAVLEDKAQQAFDILVREELPAFITHVFIQLVSVSVQKRVTGNLPPILREASEGLAEVFCVTDPSRSDNPIIFASEEFHRTTQYGVNFAIGRNCRFLQGPMTNRASVTRLHNAVSEGKEVSEVFLN</sequence>
<feature type="compositionally biased region" description="Polar residues" evidence="4">
    <location>
        <begin position="147"/>
        <end position="163"/>
    </location>
</feature>
<dbReference type="GeneID" id="80905455"/>
<reference evidence="5" key="1">
    <citation type="submission" date="2022-10" db="EMBL/GenBank/DDBJ databases">
        <title>Tapping the CABI collections for fungal endophytes: first genome assemblies for Collariella, Neodidymelliopsis, Ascochyta clinopodiicola, Didymella pomorum, Didymosphaeria variabile, Neocosmospora piperis and Neocucurbitaria cava.</title>
        <authorList>
            <person name="Hill R."/>
        </authorList>
    </citation>
    <scope>NUCLEOTIDE SEQUENCE</scope>
    <source>
        <strain evidence="5">IMI 356815</strain>
    </source>
</reference>
<comment type="caution">
    <text evidence="5">The sequence shown here is derived from an EMBL/GenBank/DDBJ whole genome shotgun (WGS) entry which is preliminary data.</text>
</comment>
<evidence type="ECO:0000313" key="6">
    <source>
        <dbReference type="Proteomes" id="UP001140513"/>
    </source>
</evidence>
<accession>A0A9W9CDX2</accession>
<evidence type="ECO:0000256" key="1">
    <source>
        <dbReference type="ARBA" id="ARBA00022630"/>
    </source>
</evidence>
<evidence type="ECO:0000256" key="3">
    <source>
        <dbReference type="ARBA" id="ARBA00022991"/>
    </source>
</evidence>
<dbReference type="GO" id="GO:0005634">
    <property type="term" value="C:nucleus"/>
    <property type="evidence" value="ECO:0007669"/>
    <property type="project" value="TreeGrafter"/>
</dbReference>
<feature type="region of interest" description="Disordered" evidence="4">
    <location>
        <begin position="197"/>
        <end position="223"/>
    </location>
</feature>
<keyword evidence="2" id="KW-0288">FMN</keyword>
<gene>
    <name evidence="5" type="ORF">N0V89_001925</name>
</gene>
<evidence type="ECO:0000313" key="5">
    <source>
        <dbReference type="EMBL" id="KAJ4357350.1"/>
    </source>
</evidence>
<dbReference type="AlphaFoldDB" id="A0A9W9CDX2"/>
<feature type="compositionally biased region" description="Polar residues" evidence="4">
    <location>
        <begin position="197"/>
        <end position="206"/>
    </location>
</feature>
<feature type="compositionally biased region" description="Basic residues" evidence="4">
    <location>
        <begin position="1"/>
        <end position="11"/>
    </location>
</feature>
<evidence type="ECO:0008006" key="7">
    <source>
        <dbReference type="Google" id="ProtNLM"/>
    </source>
</evidence>
<proteinExistence type="predicted"/>
<feature type="region of interest" description="Disordered" evidence="4">
    <location>
        <begin position="1"/>
        <end position="171"/>
    </location>
</feature>
<dbReference type="Proteomes" id="UP001140513">
    <property type="component" value="Unassembled WGS sequence"/>
</dbReference>
<name>A0A9W9CDX2_9PLEO</name>
<dbReference type="SUPFAM" id="SSF55785">
    <property type="entry name" value="PYP-like sensor domain (PAS domain)"/>
    <property type="match status" value="1"/>
</dbReference>
<organism evidence="5 6">
    <name type="scientific">Didymosphaeria variabile</name>
    <dbReference type="NCBI Taxonomy" id="1932322"/>
    <lineage>
        <taxon>Eukaryota</taxon>
        <taxon>Fungi</taxon>
        <taxon>Dikarya</taxon>
        <taxon>Ascomycota</taxon>
        <taxon>Pezizomycotina</taxon>
        <taxon>Dothideomycetes</taxon>
        <taxon>Pleosporomycetidae</taxon>
        <taxon>Pleosporales</taxon>
        <taxon>Massarineae</taxon>
        <taxon>Didymosphaeriaceae</taxon>
        <taxon>Didymosphaeria</taxon>
    </lineage>
</organism>
<evidence type="ECO:0000256" key="2">
    <source>
        <dbReference type="ARBA" id="ARBA00022643"/>
    </source>
</evidence>
<dbReference type="OrthoDB" id="447251at2759"/>
<dbReference type="PANTHER" id="PTHR47429:SF9">
    <property type="entry name" value="PAS DOMAIN-CONTAINING PROTEIN"/>
    <property type="match status" value="1"/>
</dbReference>
<feature type="compositionally biased region" description="Basic and acidic residues" evidence="4">
    <location>
        <begin position="76"/>
        <end position="85"/>
    </location>
</feature>
<dbReference type="EMBL" id="JAPEUX010000002">
    <property type="protein sequence ID" value="KAJ4357350.1"/>
    <property type="molecule type" value="Genomic_DNA"/>
</dbReference>
<dbReference type="Gene3D" id="3.30.450.20">
    <property type="entry name" value="PAS domain"/>
    <property type="match status" value="1"/>
</dbReference>
<protein>
    <recommendedName>
        <fullName evidence="7">PAS domain-containing protein</fullName>
    </recommendedName>
</protein>
<keyword evidence="3" id="KW-0157">Chromophore</keyword>
<dbReference type="InterPro" id="IPR035965">
    <property type="entry name" value="PAS-like_dom_sf"/>
</dbReference>
<dbReference type="RefSeq" id="XP_056074209.1">
    <property type="nucleotide sequence ID" value="XM_056210736.1"/>
</dbReference>
<keyword evidence="1" id="KW-0285">Flavoprotein</keyword>
<dbReference type="PANTHER" id="PTHR47429">
    <property type="entry name" value="PROTEIN TWIN LOV 1"/>
    <property type="match status" value="1"/>
</dbReference>